<keyword evidence="1" id="KW-0812">Transmembrane</keyword>
<keyword evidence="1" id="KW-1133">Transmembrane helix</keyword>
<organism evidence="2 3">
    <name type="scientific">Trifolium subterraneum</name>
    <name type="common">Subterranean clover</name>
    <dbReference type="NCBI Taxonomy" id="3900"/>
    <lineage>
        <taxon>Eukaryota</taxon>
        <taxon>Viridiplantae</taxon>
        <taxon>Streptophyta</taxon>
        <taxon>Embryophyta</taxon>
        <taxon>Tracheophyta</taxon>
        <taxon>Spermatophyta</taxon>
        <taxon>Magnoliopsida</taxon>
        <taxon>eudicotyledons</taxon>
        <taxon>Gunneridae</taxon>
        <taxon>Pentapetalae</taxon>
        <taxon>rosids</taxon>
        <taxon>fabids</taxon>
        <taxon>Fabales</taxon>
        <taxon>Fabaceae</taxon>
        <taxon>Papilionoideae</taxon>
        <taxon>50 kb inversion clade</taxon>
        <taxon>NPAAA clade</taxon>
        <taxon>Hologalegina</taxon>
        <taxon>IRL clade</taxon>
        <taxon>Trifolieae</taxon>
        <taxon>Trifolium</taxon>
    </lineage>
</organism>
<protein>
    <submittedName>
        <fullName evidence="2">Uncharacterized protein</fullName>
    </submittedName>
</protein>
<keyword evidence="1" id="KW-0472">Membrane</keyword>
<sequence length="135" mass="14446">MLILSVCIPGASVIWDLCTGSSTREQNDTSGDMDFQVLIFIGSKWTNDAGVPWFGTIMFFKLGVAIMAANHVTGYLHVGSPGNTIIFACFGLILVLILSVCMPSASVIWDLCVRSSTKGKNDSRSVIASHGKCRG</sequence>
<dbReference type="Proteomes" id="UP000242715">
    <property type="component" value="Unassembled WGS sequence"/>
</dbReference>
<reference evidence="3" key="1">
    <citation type="journal article" date="2017" name="Front. Plant Sci.">
        <title>Climate Clever Clovers: New Paradigm to Reduce the Environmental Footprint of Ruminants by Breeding Low Methanogenic Forages Utilizing Haplotype Variation.</title>
        <authorList>
            <person name="Kaur P."/>
            <person name="Appels R."/>
            <person name="Bayer P.E."/>
            <person name="Keeble-Gagnere G."/>
            <person name="Wang J."/>
            <person name="Hirakawa H."/>
            <person name="Shirasawa K."/>
            <person name="Vercoe P."/>
            <person name="Stefanova K."/>
            <person name="Durmic Z."/>
            <person name="Nichols P."/>
            <person name="Revell C."/>
            <person name="Isobe S.N."/>
            <person name="Edwards D."/>
            <person name="Erskine W."/>
        </authorList>
    </citation>
    <scope>NUCLEOTIDE SEQUENCE [LARGE SCALE GENOMIC DNA]</scope>
    <source>
        <strain evidence="3">cv. Daliak</strain>
    </source>
</reference>
<feature type="transmembrane region" description="Helical" evidence="1">
    <location>
        <begin position="85"/>
        <end position="109"/>
    </location>
</feature>
<name>A0A2Z6MG72_TRISU</name>
<evidence type="ECO:0000313" key="2">
    <source>
        <dbReference type="EMBL" id="GAU22280.1"/>
    </source>
</evidence>
<evidence type="ECO:0000313" key="3">
    <source>
        <dbReference type="Proteomes" id="UP000242715"/>
    </source>
</evidence>
<accession>A0A2Z6MG72</accession>
<dbReference type="EMBL" id="DF973244">
    <property type="protein sequence ID" value="GAU22280.1"/>
    <property type="molecule type" value="Genomic_DNA"/>
</dbReference>
<dbReference type="AlphaFoldDB" id="A0A2Z6MG72"/>
<keyword evidence="3" id="KW-1185">Reference proteome</keyword>
<feature type="transmembrane region" description="Helical" evidence="1">
    <location>
        <begin position="53"/>
        <end position="73"/>
    </location>
</feature>
<proteinExistence type="predicted"/>
<evidence type="ECO:0000256" key="1">
    <source>
        <dbReference type="SAM" id="Phobius"/>
    </source>
</evidence>
<gene>
    <name evidence="2" type="ORF">TSUD_260800</name>
</gene>